<dbReference type="InterPro" id="IPR050218">
    <property type="entry name" value="LptD"/>
</dbReference>
<organism evidence="1">
    <name type="scientific">marine sediment metagenome</name>
    <dbReference type="NCBI Taxonomy" id="412755"/>
    <lineage>
        <taxon>unclassified sequences</taxon>
        <taxon>metagenomes</taxon>
        <taxon>ecological metagenomes</taxon>
    </lineage>
</organism>
<accession>A0A0F9ALA6</accession>
<dbReference type="GO" id="GO:1990351">
    <property type="term" value="C:transporter complex"/>
    <property type="evidence" value="ECO:0007669"/>
    <property type="project" value="TreeGrafter"/>
</dbReference>
<proteinExistence type="predicted"/>
<dbReference type="EMBL" id="LAZR01054103">
    <property type="protein sequence ID" value="KKK79279.1"/>
    <property type="molecule type" value="Genomic_DNA"/>
</dbReference>
<feature type="non-terminal residue" evidence="1">
    <location>
        <position position="1"/>
    </location>
</feature>
<reference evidence="1" key="1">
    <citation type="journal article" date="2015" name="Nature">
        <title>Complex archaea that bridge the gap between prokaryotes and eukaryotes.</title>
        <authorList>
            <person name="Spang A."/>
            <person name="Saw J.H."/>
            <person name="Jorgensen S.L."/>
            <person name="Zaremba-Niedzwiedzka K."/>
            <person name="Martijn J."/>
            <person name="Lind A.E."/>
            <person name="van Eijk R."/>
            <person name="Schleper C."/>
            <person name="Guy L."/>
            <person name="Ettema T.J."/>
        </authorList>
    </citation>
    <scope>NUCLEOTIDE SEQUENCE</scope>
</reference>
<comment type="caution">
    <text evidence="1">The sequence shown here is derived from an EMBL/GenBank/DDBJ whole genome shotgun (WGS) entry which is preliminary data.</text>
</comment>
<dbReference type="AlphaFoldDB" id="A0A0F9ALA6"/>
<name>A0A0F9ALA6_9ZZZZ</name>
<dbReference type="PANTHER" id="PTHR30189">
    <property type="entry name" value="LPS-ASSEMBLY PROTEIN"/>
    <property type="match status" value="1"/>
</dbReference>
<gene>
    <name evidence="1" type="ORF">LCGC14_2835100</name>
</gene>
<dbReference type="GO" id="GO:0009279">
    <property type="term" value="C:cell outer membrane"/>
    <property type="evidence" value="ECO:0007669"/>
    <property type="project" value="TreeGrafter"/>
</dbReference>
<evidence type="ECO:0000313" key="1">
    <source>
        <dbReference type="EMBL" id="KKK79279.1"/>
    </source>
</evidence>
<evidence type="ECO:0008006" key="2">
    <source>
        <dbReference type="Google" id="ProtNLM"/>
    </source>
</evidence>
<protein>
    <recommendedName>
        <fullName evidence="2">LptD C-terminal domain-containing protein</fullName>
    </recommendedName>
</protein>
<dbReference type="PANTHER" id="PTHR30189:SF1">
    <property type="entry name" value="LPS-ASSEMBLY PROTEIN LPTD"/>
    <property type="match status" value="1"/>
</dbReference>
<feature type="non-terminal residue" evidence="1">
    <location>
        <position position="401"/>
    </location>
</feature>
<sequence length="401" mass="46400">GAIEAIYMSGDVIITEGRRTIRADELYYDFTRKKALVINAVMRSFDASRGIPIYVRAAKLRQLAENKFAGENVTLTSSEFYLPQISLNISDVIITDTTTIDERVGKVSDSSYDAQMRDVRLKLDDKTIFYWPIMRSNLQRPDTPLKSVHVGYDNTWGASLETRWYLARLLGLLEAEGTDSTFALDYYGKRGLGSGVEIDYERENYFGRLLGYIIQDSGEDRLGRTDSRKDLEPPSKLRGRFFWQHKHFLPYNWQLTTETSYASDENFIEGYYRSEFNVGKEQETYIHLKRIEDNWALSFLGKGRLNNFVDKLEEFPSAEFHLTGQSLFDDMFTLYSDSEVSQLRQRIGEKHSIAINEKRFSFVSHRTEFDMPLYSAPFKIVPFVAGTFGYDDRSGFRRSLV</sequence>